<evidence type="ECO:0000313" key="17">
    <source>
        <dbReference type="Proteomes" id="UP001497472"/>
    </source>
</evidence>
<evidence type="ECO:0000256" key="12">
    <source>
        <dbReference type="SAM" id="Coils"/>
    </source>
</evidence>
<proteinExistence type="inferred from homology"/>
<dbReference type="GO" id="GO:0016779">
    <property type="term" value="F:nucleotidyltransferase activity"/>
    <property type="evidence" value="ECO:0007669"/>
    <property type="project" value="UniProtKB-KW"/>
</dbReference>
<keyword evidence="10" id="KW-0342">GTP-binding</keyword>
<evidence type="ECO:0000256" key="9">
    <source>
        <dbReference type="ARBA" id="ARBA00022842"/>
    </source>
</evidence>
<dbReference type="GO" id="GO:0005525">
    <property type="term" value="F:GTP binding"/>
    <property type="evidence" value="ECO:0007669"/>
    <property type="project" value="UniProtKB-KW"/>
</dbReference>
<dbReference type="GO" id="GO:0046872">
    <property type="term" value="F:metal ion binding"/>
    <property type="evidence" value="ECO:0007669"/>
    <property type="project" value="UniProtKB-KW"/>
</dbReference>
<dbReference type="Pfam" id="PF20266">
    <property type="entry name" value="Mab-21_C"/>
    <property type="match status" value="1"/>
</dbReference>
<dbReference type="AlphaFoldDB" id="A0AAV1JV89"/>
<evidence type="ECO:0000256" key="7">
    <source>
        <dbReference type="ARBA" id="ARBA00022741"/>
    </source>
</evidence>
<evidence type="ECO:0000256" key="11">
    <source>
        <dbReference type="ARBA" id="ARBA00023211"/>
    </source>
</evidence>
<comment type="caution">
    <text evidence="16">The sequence shown here is derived from an EMBL/GenBank/DDBJ whole genome shotgun (WGS) entry which is preliminary data.</text>
</comment>
<evidence type="ECO:0000256" key="5">
    <source>
        <dbReference type="ARBA" id="ARBA00022695"/>
    </source>
</evidence>
<evidence type="ECO:0000256" key="8">
    <source>
        <dbReference type="ARBA" id="ARBA00022840"/>
    </source>
</evidence>
<comment type="similarity">
    <text evidence="3">Belongs to the mab-21 family.</text>
</comment>
<feature type="domain" description="Mab-21-like nucleotidyltransferase" evidence="14">
    <location>
        <begin position="64"/>
        <end position="258"/>
    </location>
</feature>
<dbReference type="Gene3D" id="1.10.1410.40">
    <property type="match status" value="1"/>
</dbReference>
<dbReference type="PANTHER" id="PTHR10656:SF42">
    <property type="entry name" value="CYCLIC GMP-AMP SYNTHASE-LIKE PROTEIN-RELATED"/>
    <property type="match status" value="1"/>
</dbReference>
<sequence>MANKRQNDMYQEIFKEFIALKDKDLKKSQEVFKSVFDQVKKKLEEQCNFFAKYATQVLYAGSVYDGIKVSKLDEFDMNIVIRLPINYDDSEDGIILENDLPGFVKLRIGRAFDNLDKQKEWESCHKITRDWRDNDKYLLQNKFRSWLHSLIQTALNSMKHEVTVNDVKYILSYKSSGPAYTLNIKSVPTDEPFNLDVDLVPVIRFMLPRWPKGYKNINNDKAKEWFVVPKPNKNIETSNLQNKCWRLSFQEQEKYIMRDLKQLKITIRLVKKLRDARGMKHIASYYIKTLFLWKIQRTNHKKYWESNVSTIFKDMIEEFYDAVNKKNIPYFWHEKNNLIGGVKETVLRVYADKLKEVLDSINKNDVEKLSSYLLTKEEFDIFKNSEFFKKYQTAAVHRQMSMESTSSYQSSQSRDVPDSSQSSNTDVIKDLMDKISVLTKRVNSQEERIKALEMNKQKLSVNAAYNGFIPEKNSEVSDLLTF</sequence>
<dbReference type="SMART" id="SM01265">
    <property type="entry name" value="Mab-21"/>
    <property type="match status" value="1"/>
</dbReference>
<feature type="coiled-coil region" evidence="12">
    <location>
        <begin position="428"/>
        <end position="462"/>
    </location>
</feature>
<evidence type="ECO:0000256" key="3">
    <source>
        <dbReference type="ARBA" id="ARBA00008307"/>
    </source>
</evidence>
<accession>A0AAV1JV89</accession>
<dbReference type="PANTHER" id="PTHR10656">
    <property type="entry name" value="CELL FATE DETERMINING PROTEIN MAB21-RELATED"/>
    <property type="match status" value="1"/>
</dbReference>
<evidence type="ECO:0000256" key="13">
    <source>
        <dbReference type="SAM" id="MobiDB-lite"/>
    </source>
</evidence>
<gene>
    <name evidence="16" type="ORF">LNINA_LOCUS12459</name>
</gene>
<name>A0AAV1JV89_9NEOP</name>
<protein>
    <recommendedName>
        <fullName evidence="18">Cyclic GMP-AMP synthase-like</fullName>
    </recommendedName>
</protein>
<dbReference type="InterPro" id="IPR046903">
    <property type="entry name" value="Mab-21-like_nuc_Trfase"/>
</dbReference>
<evidence type="ECO:0000256" key="10">
    <source>
        <dbReference type="ARBA" id="ARBA00023134"/>
    </source>
</evidence>
<dbReference type="Pfam" id="PF03281">
    <property type="entry name" value="Mab-21"/>
    <property type="match status" value="1"/>
</dbReference>
<feature type="region of interest" description="Disordered" evidence="13">
    <location>
        <begin position="402"/>
        <end position="424"/>
    </location>
</feature>
<feature type="compositionally biased region" description="Low complexity" evidence="13">
    <location>
        <begin position="402"/>
        <end position="413"/>
    </location>
</feature>
<dbReference type="InterPro" id="IPR024810">
    <property type="entry name" value="MAB21L/cGLR"/>
</dbReference>
<evidence type="ECO:0000256" key="4">
    <source>
        <dbReference type="ARBA" id="ARBA00022679"/>
    </source>
</evidence>
<reference evidence="16 17" key="1">
    <citation type="submission" date="2023-11" db="EMBL/GenBank/DDBJ databases">
        <authorList>
            <person name="Okamura Y."/>
        </authorList>
    </citation>
    <scope>NUCLEOTIDE SEQUENCE [LARGE SCALE GENOMIC DNA]</scope>
</reference>
<dbReference type="Gene3D" id="3.30.460.90">
    <property type="match status" value="1"/>
</dbReference>
<dbReference type="Proteomes" id="UP001497472">
    <property type="component" value="Unassembled WGS sequence"/>
</dbReference>
<keyword evidence="12" id="KW-0175">Coiled coil</keyword>
<dbReference type="EMBL" id="CAVLEF010000225">
    <property type="protein sequence ID" value="CAK1553457.1"/>
    <property type="molecule type" value="Genomic_DNA"/>
</dbReference>
<dbReference type="GO" id="GO:0005524">
    <property type="term" value="F:ATP binding"/>
    <property type="evidence" value="ECO:0007669"/>
    <property type="project" value="UniProtKB-KW"/>
</dbReference>
<evidence type="ECO:0000259" key="14">
    <source>
        <dbReference type="Pfam" id="PF03281"/>
    </source>
</evidence>
<dbReference type="InterPro" id="IPR046906">
    <property type="entry name" value="Mab-21_HhH/H2TH-like"/>
</dbReference>
<evidence type="ECO:0000256" key="2">
    <source>
        <dbReference type="ARBA" id="ARBA00001946"/>
    </source>
</evidence>
<keyword evidence="5" id="KW-0548">Nucleotidyltransferase</keyword>
<feature type="domain" description="Mab-21-like HhH/H2TH-like" evidence="15">
    <location>
        <begin position="264"/>
        <end position="355"/>
    </location>
</feature>
<comment type="cofactor">
    <cofactor evidence="2">
        <name>Mg(2+)</name>
        <dbReference type="ChEBI" id="CHEBI:18420"/>
    </cofactor>
</comment>
<keyword evidence="4" id="KW-0808">Transferase</keyword>
<evidence type="ECO:0000256" key="1">
    <source>
        <dbReference type="ARBA" id="ARBA00001936"/>
    </source>
</evidence>
<keyword evidence="9" id="KW-0460">Magnesium</keyword>
<keyword evidence="8" id="KW-0067">ATP-binding</keyword>
<keyword evidence="17" id="KW-1185">Reference proteome</keyword>
<keyword evidence="11" id="KW-0464">Manganese</keyword>
<comment type="cofactor">
    <cofactor evidence="1">
        <name>Mn(2+)</name>
        <dbReference type="ChEBI" id="CHEBI:29035"/>
    </cofactor>
</comment>
<keyword evidence="6" id="KW-0479">Metal-binding</keyword>
<evidence type="ECO:0000313" key="16">
    <source>
        <dbReference type="EMBL" id="CAK1553457.1"/>
    </source>
</evidence>
<keyword evidence="7" id="KW-0547">Nucleotide-binding</keyword>
<evidence type="ECO:0008006" key="18">
    <source>
        <dbReference type="Google" id="ProtNLM"/>
    </source>
</evidence>
<evidence type="ECO:0000259" key="15">
    <source>
        <dbReference type="Pfam" id="PF20266"/>
    </source>
</evidence>
<evidence type="ECO:0000256" key="6">
    <source>
        <dbReference type="ARBA" id="ARBA00022723"/>
    </source>
</evidence>
<organism evidence="16 17">
    <name type="scientific">Leptosia nina</name>
    <dbReference type="NCBI Taxonomy" id="320188"/>
    <lineage>
        <taxon>Eukaryota</taxon>
        <taxon>Metazoa</taxon>
        <taxon>Ecdysozoa</taxon>
        <taxon>Arthropoda</taxon>
        <taxon>Hexapoda</taxon>
        <taxon>Insecta</taxon>
        <taxon>Pterygota</taxon>
        <taxon>Neoptera</taxon>
        <taxon>Endopterygota</taxon>
        <taxon>Lepidoptera</taxon>
        <taxon>Glossata</taxon>
        <taxon>Ditrysia</taxon>
        <taxon>Papilionoidea</taxon>
        <taxon>Pieridae</taxon>
        <taxon>Pierinae</taxon>
        <taxon>Leptosia</taxon>
    </lineage>
</organism>